<dbReference type="Pfam" id="PF00392">
    <property type="entry name" value="GntR"/>
    <property type="match status" value="1"/>
</dbReference>
<dbReference type="SUPFAM" id="SSF53383">
    <property type="entry name" value="PLP-dependent transferases"/>
    <property type="match status" value="1"/>
</dbReference>
<evidence type="ECO:0000259" key="6">
    <source>
        <dbReference type="PROSITE" id="PS50949"/>
    </source>
</evidence>
<dbReference type="PROSITE" id="PS50949">
    <property type="entry name" value="HTH_GNTR"/>
    <property type="match status" value="1"/>
</dbReference>
<dbReference type="PANTHER" id="PTHR46577:SF1">
    <property type="entry name" value="HTH-TYPE TRANSCRIPTIONAL REGULATORY PROTEIN GABR"/>
    <property type="match status" value="1"/>
</dbReference>
<dbReference type="InterPro" id="IPR000524">
    <property type="entry name" value="Tscrpt_reg_HTH_GntR"/>
</dbReference>
<dbReference type="InterPro" id="IPR036388">
    <property type="entry name" value="WH-like_DNA-bd_sf"/>
</dbReference>
<dbReference type="SMART" id="SM00345">
    <property type="entry name" value="HTH_GNTR"/>
    <property type="match status" value="1"/>
</dbReference>
<dbReference type="GO" id="GO:0003700">
    <property type="term" value="F:DNA-binding transcription factor activity"/>
    <property type="evidence" value="ECO:0007669"/>
    <property type="project" value="InterPro"/>
</dbReference>
<evidence type="ECO:0000256" key="2">
    <source>
        <dbReference type="ARBA" id="ARBA00022898"/>
    </source>
</evidence>
<dbReference type="Gene3D" id="3.40.640.10">
    <property type="entry name" value="Type I PLP-dependent aspartate aminotransferase-like (Major domain)"/>
    <property type="match status" value="1"/>
</dbReference>
<gene>
    <name evidence="7" type="ORF">SAMN05421733_101376</name>
</gene>
<dbReference type="SUPFAM" id="SSF46785">
    <property type="entry name" value="Winged helix' DNA-binding domain"/>
    <property type="match status" value="1"/>
</dbReference>
<evidence type="ECO:0000256" key="1">
    <source>
        <dbReference type="ARBA" id="ARBA00005384"/>
    </source>
</evidence>
<keyword evidence="4" id="KW-0238">DNA-binding</keyword>
<reference evidence="8" key="1">
    <citation type="submission" date="2016-09" db="EMBL/GenBank/DDBJ databases">
        <authorList>
            <person name="Varghese N."/>
            <person name="Submissions S."/>
        </authorList>
    </citation>
    <scope>NUCLEOTIDE SEQUENCE [LARGE SCALE GENOMIC DNA]</scope>
    <source>
        <strain evidence="8">ANC 4422</strain>
    </source>
</reference>
<keyword evidence="5" id="KW-0804">Transcription</keyword>
<accession>A0A1G6GLU8</accession>
<evidence type="ECO:0000256" key="3">
    <source>
        <dbReference type="ARBA" id="ARBA00023015"/>
    </source>
</evidence>
<keyword evidence="8" id="KW-1185">Reference proteome</keyword>
<dbReference type="RefSeq" id="WP_092746626.1">
    <property type="nucleotide sequence ID" value="NZ_FMYL01000001.1"/>
</dbReference>
<dbReference type="AlphaFoldDB" id="A0A1G6GLU8"/>
<dbReference type="PANTHER" id="PTHR46577">
    <property type="entry name" value="HTH-TYPE TRANSCRIPTIONAL REGULATORY PROTEIN GABR"/>
    <property type="match status" value="1"/>
</dbReference>
<dbReference type="InterPro" id="IPR036390">
    <property type="entry name" value="WH_DNA-bd_sf"/>
</dbReference>
<dbReference type="InterPro" id="IPR051446">
    <property type="entry name" value="HTH_trans_reg/aminotransferase"/>
</dbReference>
<proteinExistence type="inferred from homology"/>
<dbReference type="InterPro" id="IPR015424">
    <property type="entry name" value="PyrdxlP-dep_Trfase"/>
</dbReference>
<dbReference type="OrthoDB" id="9808770at2"/>
<dbReference type="CDD" id="cd00609">
    <property type="entry name" value="AAT_like"/>
    <property type="match status" value="1"/>
</dbReference>
<dbReference type="GO" id="GO:0030170">
    <property type="term" value="F:pyridoxal phosphate binding"/>
    <property type="evidence" value="ECO:0007669"/>
    <property type="project" value="InterPro"/>
</dbReference>
<dbReference type="CDD" id="cd07377">
    <property type="entry name" value="WHTH_GntR"/>
    <property type="match status" value="1"/>
</dbReference>
<sequence>MRSLLGDYVLQRLQQEQVGTLQQRLFRCLRHAMLEGILAPKIRLPASRDLAQEVKVSRNTVLGAYDQLQAEGYVEARTGRGTWVVEQLPDTYLSLPKAIFTQPEQAVQSYCQLSQRGSQLVGYAAASPHQWGAFVPGAPDVTEFPHHIFSRIQAKLSKSPQVEQLIYSNAGGCALLRQALAEHLRVARSVQCNPDQIIITEGIHQAIDLVTRTLSDVGDRVWIEDPAYWGVRNNLRVNGADIYPLPVDAEGIVPEENPTQSPKLIFVTPSHQYPLGVHLSLSRRKQLLQIAQQHGSWIVEDDYDSEFRFSGLPYPSLQGLEKDSRVIYMGTFSKTIYPALRIGYVVVPQALCTPLRTAAAELYRGGHLLIQRALAEFIKEGHYEAHIRRMRLLYAKRRNYLIELIRRYLGDAFLHEFDDASGLHLVLKLPVYIDDVALAQQALSRGIKVRALSQYYMYSHASVQRGLLLGFACVEASEMMSAFAVLLACLREVVYLKDSSDLTY</sequence>
<evidence type="ECO:0000256" key="5">
    <source>
        <dbReference type="ARBA" id="ARBA00023163"/>
    </source>
</evidence>
<keyword evidence="3" id="KW-0805">Transcription regulation</keyword>
<evidence type="ECO:0000313" key="7">
    <source>
        <dbReference type="EMBL" id="SDB82803.1"/>
    </source>
</evidence>
<dbReference type="Pfam" id="PF00155">
    <property type="entry name" value="Aminotran_1_2"/>
    <property type="match status" value="1"/>
</dbReference>
<dbReference type="PRINTS" id="PR00035">
    <property type="entry name" value="HTHGNTR"/>
</dbReference>
<evidence type="ECO:0000256" key="4">
    <source>
        <dbReference type="ARBA" id="ARBA00023125"/>
    </source>
</evidence>
<dbReference type="InterPro" id="IPR015421">
    <property type="entry name" value="PyrdxlP-dep_Trfase_major"/>
</dbReference>
<feature type="domain" description="HTH gntR-type" evidence="6">
    <location>
        <begin position="19"/>
        <end position="87"/>
    </location>
</feature>
<keyword evidence="2" id="KW-0663">Pyridoxal phosphate</keyword>
<evidence type="ECO:0000313" key="8">
    <source>
        <dbReference type="Proteomes" id="UP000242501"/>
    </source>
</evidence>
<dbReference type="GO" id="GO:0003677">
    <property type="term" value="F:DNA binding"/>
    <property type="evidence" value="ECO:0007669"/>
    <property type="project" value="UniProtKB-KW"/>
</dbReference>
<dbReference type="Proteomes" id="UP000242501">
    <property type="component" value="Unassembled WGS sequence"/>
</dbReference>
<protein>
    <submittedName>
        <fullName evidence="7">Transcriptional regulator, GntR family</fullName>
    </submittedName>
</protein>
<organism evidence="7 8">
    <name type="scientific">Acinetobacter boissieri</name>
    <dbReference type="NCBI Taxonomy" id="1219383"/>
    <lineage>
        <taxon>Bacteria</taxon>
        <taxon>Pseudomonadati</taxon>
        <taxon>Pseudomonadota</taxon>
        <taxon>Gammaproteobacteria</taxon>
        <taxon>Moraxellales</taxon>
        <taxon>Moraxellaceae</taxon>
        <taxon>Acinetobacter</taxon>
    </lineage>
</organism>
<dbReference type="Gene3D" id="1.10.10.10">
    <property type="entry name" value="Winged helix-like DNA-binding domain superfamily/Winged helix DNA-binding domain"/>
    <property type="match status" value="1"/>
</dbReference>
<name>A0A1G6GLU8_9GAMM</name>
<dbReference type="EMBL" id="FMYL01000001">
    <property type="protein sequence ID" value="SDB82803.1"/>
    <property type="molecule type" value="Genomic_DNA"/>
</dbReference>
<dbReference type="InterPro" id="IPR004839">
    <property type="entry name" value="Aminotransferase_I/II_large"/>
</dbReference>
<dbReference type="STRING" id="1219383.SAMN05421733_101376"/>
<comment type="similarity">
    <text evidence="1">In the C-terminal section; belongs to the class-I pyridoxal-phosphate-dependent aminotransferase family.</text>
</comment>